<dbReference type="InterPro" id="IPR004879">
    <property type="entry name" value="Ssp411-like_TRX"/>
</dbReference>
<sequence>MNNNRKSNRLINEKSPYLLQHAHNPVNWYPWGKEAFDIANQRDLPIFLSVGYSTCHWCHVMEKESFESEEVAEILNKDFVSIKVDREERPDIDHIYMNVCQALTGQGGWPLTIIMTPEQKPFYAGTYFPKMSKYGRPGIIDLLVQISGLWKSDRDRLSAIGEELTAKLHQESTNSPGNLSRDILDKAFRLFDKTFDRTYGGFGTAPKFPTPHNLMLLLRYWKKTKNVQALAMVEETLDSMHRGGIYDHIGFGFSRYSTDDKWLVPHFEKMLYDNALLSIAYLETYQINKNPRFARVARETFTYVLRDMTSPEGGFYSAEDADSEGVEGKFYVWHPDEIIKILGKVDGELYCRYYDITKGGNFEGASIPNLINQNPLEFADSLDISLEDLVEGLEKCRQMLFEARENRVHPYKDDKILTSWNGLMIAALAKGAKVLGDSTYSQAAEQALEFIMTKLRREDGRLLARYREGEAAYPAYLEDYAFVVWGLLELYEATFNQKYIALGLELTDDMIELFHDRERGGFFFYGSDGESLIARPKEAYDGAIPSGNSVAAVNLLRLARLTGNENYQKLANNQLETFAKDLEHYPPGYSYFLMAAYLGQEPAIEIILTGSKEDVLLKGMLKGVQGKFLPNAVIMTRFSEDSQAHKLLPPLVGKETVAGKPTAYVCKDFACQAPVTNLRRLEELISD</sequence>
<evidence type="ECO:0000259" key="1">
    <source>
        <dbReference type="Pfam" id="PF03190"/>
    </source>
</evidence>
<dbReference type="Pfam" id="PF03190">
    <property type="entry name" value="Thioredox_DsbH"/>
    <property type="match status" value="1"/>
</dbReference>
<evidence type="ECO:0000313" key="2">
    <source>
        <dbReference type="EMBL" id="MDO7785697.1"/>
    </source>
</evidence>
<dbReference type="PIRSF" id="PIRSF006402">
    <property type="entry name" value="UCP006402_thioredoxin"/>
    <property type="match status" value="1"/>
</dbReference>
<dbReference type="SUPFAM" id="SSF52833">
    <property type="entry name" value="Thioredoxin-like"/>
    <property type="match status" value="1"/>
</dbReference>
<dbReference type="PANTHER" id="PTHR42899">
    <property type="entry name" value="SPERMATOGENESIS-ASSOCIATED PROTEIN 20"/>
    <property type="match status" value="1"/>
</dbReference>
<dbReference type="RefSeq" id="WP_304540279.1">
    <property type="nucleotide sequence ID" value="NZ_JARPTC010000001.1"/>
</dbReference>
<dbReference type="InterPro" id="IPR012341">
    <property type="entry name" value="6hp_glycosidase-like_sf"/>
</dbReference>
<reference evidence="2" key="2">
    <citation type="submission" date="2023-03" db="EMBL/GenBank/DDBJ databases">
        <authorList>
            <person name="Zhang Z."/>
        </authorList>
    </citation>
    <scope>NUCLEOTIDE SEQUENCE</scope>
    <source>
        <strain evidence="2">DSA</strain>
    </source>
</reference>
<name>A0AAW7Z8E0_9FIRM</name>
<gene>
    <name evidence="2" type="ORF">P6N53_00430</name>
</gene>
<dbReference type="SUPFAM" id="SSF48208">
    <property type="entry name" value="Six-hairpin glycosidases"/>
    <property type="match status" value="1"/>
</dbReference>
<dbReference type="InterPro" id="IPR036249">
    <property type="entry name" value="Thioredoxin-like_sf"/>
</dbReference>
<dbReference type="Gene3D" id="3.40.30.10">
    <property type="entry name" value="Glutaredoxin"/>
    <property type="match status" value="1"/>
</dbReference>
<dbReference type="InterPro" id="IPR008928">
    <property type="entry name" value="6-hairpin_glycosidase_sf"/>
</dbReference>
<keyword evidence="3" id="KW-1185">Reference proteome</keyword>
<reference evidence="2" key="1">
    <citation type="journal article" date="2023" name="J. Hazard. Mater.">
        <title>Anaerobic biodegradation of pyrene and benzo[a]pyrene by a new sulfate-reducing Desulforamulus aquiferis strain DSA.</title>
        <authorList>
            <person name="Zhang Z."/>
            <person name="Sun J."/>
            <person name="Gong X."/>
            <person name="Wang C."/>
            <person name="Wang H."/>
        </authorList>
    </citation>
    <scope>NUCLEOTIDE SEQUENCE</scope>
    <source>
        <strain evidence="2">DSA</strain>
    </source>
</reference>
<feature type="domain" description="Spermatogenesis-associated protein 20-like TRX" evidence="1">
    <location>
        <begin position="8"/>
        <end position="168"/>
    </location>
</feature>
<dbReference type="Proteomes" id="UP001172911">
    <property type="component" value="Unassembled WGS sequence"/>
</dbReference>
<accession>A0AAW7Z8E0</accession>
<dbReference type="CDD" id="cd02955">
    <property type="entry name" value="SSP411"/>
    <property type="match status" value="1"/>
</dbReference>
<dbReference type="GO" id="GO:0005975">
    <property type="term" value="P:carbohydrate metabolic process"/>
    <property type="evidence" value="ECO:0007669"/>
    <property type="project" value="InterPro"/>
</dbReference>
<proteinExistence type="predicted"/>
<protein>
    <submittedName>
        <fullName evidence="2">Thioredoxin domain-containing protein</fullName>
    </submittedName>
</protein>
<organism evidence="2 3">
    <name type="scientific">Desulforamulus aquiferis</name>
    <dbReference type="NCBI Taxonomy" id="1397668"/>
    <lineage>
        <taxon>Bacteria</taxon>
        <taxon>Bacillati</taxon>
        <taxon>Bacillota</taxon>
        <taxon>Clostridia</taxon>
        <taxon>Eubacteriales</taxon>
        <taxon>Peptococcaceae</taxon>
        <taxon>Desulforamulus</taxon>
    </lineage>
</organism>
<comment type="caution">
    <text evidence="2">The sequence shown here is derived from an EMBL/GenBank/DDBJ whole genome shotgun (WGS) entry which is preliminary data.</text>
</comment>
<evidence type="ECO:0000313" key="3">
    <source>
        <dbReference type="Proteomes" id="UP001172911"/>
    </source>
</evidence>
<dbReference type="InterPro" id="IPR024705">
    <property type="entry name" value="Ssp411"/>
</dbReference>
<dbReference type="Gene3D" id="1.50.10.10">
    <property type="match status" value="1"/>
</dbReference>
<dbReference type="EMBL" id="JARPTC010000001">
    <property type="protein sequence ID" value="MDO7785697.1"/>
    <property type="molecule type" value="Genomic_DNA"/>
</dbReference>
<dbReference type="AlphaFoldDB" id="A0AAW7Z8E0"/>
<dbReference type="PANTHER" id="PTHR42899:SF1">
    <property type="entry name" value="SPERMATOGENESIS-ASSOCIATED PROTEIN 20"/>
    <property type="match status" value="1"/>
</dbReference>